<feature type="region of interest" description="Disordered" evidence="1">
    <location>
        <begin position="1"/>
        <end position="42"/>
    </location>
</feature>
<keyword evidence="2" id="KW-0812">Transmembrane</keyword>
<dbReference type="Proteomes" id="UP000431401">
    <property type="component" value="Unassembled WGS sequence"/>
</dbReference>
<feature type="transmembrane region" description="Helical" evidence="2">
    <location>
        <begin position="137"/>
        <end position="156"/>
    </location>
</feature>
<protein>
    <submittedName>
        <fullName evidence="3">Uncharacterized protein</fullName>
    </submittedName>
</protein>
<gene>
    <name evidence="3" type="ORF">NRB56_57990</name>
</gene>
<feature type="compositionally biased region" description="Gly residues" evidence="1">
    <location>
        <begin position="26"/>
        <end position="37"/>
    </location>
</feature>
<evidence type="ECO:0000313" key="4">
    <source>
        <dbReference type="Proteomes" id="UP000431401"/>
    </source>
</evidence>
<keyword evidence="2" id="KW-1133">Transmembrane helix</keyword>
<comment type="caution">
    <text evidence="3">The sequence shown here is derived from an EMBL/GenBank/DDBJ whole genome shotgun (WGS) entry which is preliminary data.</text>
</comment>
<feature type="compositionally biased region" description="Pro residues" evidence="1">
    <location>
        <begin position="1"/>
        <end position="25"/>
    </location>
</feature>
<organism evidence="3 4">
    <name type="scientific">Nocardia aurantia</name>
    <dbReference type="NCBI Taxonomy" id="2585199"/>
    <lineage>
        <taxon>Bacteria</taxon>
        <taxon>Bacillati</taxon>
        <taxon>Actinomycetota</taxon>
        <taxon>Actinomycetes</taxon>
        <taxon>Mycobacteriales</taxon>
        <taxon>Nocardiaceae</taxon>
        <taxon>Nocardia</taxon>
    </lineage>
</organism>
<name>A0A7K0DWQ1_9NOCA</name>
<reference evidence="3 4" key="1">
    <citation type="submission" date="2019-10" db="EMBL/GenBank/DDBJ databases">
        <title>Nocardia macrotermitis sp. nov. and Nocardia aurantia sp. nov., isolated from the gut of fungus growing-termite Macrotermes natalensis.</title>
        <authorList>
            <person name="Benndorf R."/>
            <person name="Schwitalla J."/>
            <person name="Martin K."/>
            <person name="De Beer W."/>
            <person name="Kaster A.-K."/>
            <person name="Vollmers J."/>
            <person name="Poulsen M."/>
            <person name="Beemelmanns C."/>
        </authorList>
    </citation>
    <scope>NUCLEOTIDE SEQUENCE [LARGE SCALE GENOMIC DNA]</scope>
    <source>
        <strain evidence="3 4">RB56</strain>
    </source>
</reference>
<feature type="transmembrane region" description="Helical" evidence="2">
    <location>
        <begin position="162"/>
        <end position="184"/>
    </location>
</feature>
<evidence type="ECO:0000313" key="3">
    <source>
        <dbReference type="EMBL" id="MQY30201.1"/>
    </source>
</evidence>
<proteinExistence type="predicted"/>
<dbReference type="EMBL" id="WEGI01000013">
    <property type="protein sequence ID" value="MQY30201.1"/>
    <property type="molecule type" value="Genomic_DNA"/>
</dbReference>
<feature type="transmembrane region" description="Helical" evidence="2">
    <location>
        <begin position="100"/>
        <end position="125"/>
    </location>
</feature>
<accession>A0A7K0DWQ1</accession>
<dbReference type="RefSeq" id="WP_194291025.1">
    <property type="nucleotide sequence ID" value="NZ_WEGI01000013.1"/>
</dbReference>
<evidence type="ECO:0000256" key="2">
    <source>
        <dbReference type="SAM" id="Phobius"/>
    </source>
</evidence>
<evidence type="ECO:0000256" key="1">
    <source>
        <dbReference type="SAM" id="MobiDB-lite"/>
    </source>
</evidence>
<dbReference type="AlphaFoldDB" id="A0A7K0DWQ1"/>
<keyword evidence="2" id="KW-0472">Membrane</keyword>
<sequence>MNPGPPPPYPPFPPPLPGPGGPGAPGPGGFSVPGGGGPRPPAPADVRTALQLWWGVAAFGVLRLIADAVDRFTHRHDLARQMYDQMREQQPQTSLAQVELVVTLLEVVIVVFGLGLAVGVVAIAYQLRRGRLWARTLLEAAAAVLVLGAVGTLFGLSSEGVAALLAGAAAILQAVLAAGAVFLCRRGESDAFFRALGR</sequence>
<keyword evidence="4" id="KW-1185">Reference proteome</keyword>